<dbReference type="NCBIfam" id="NF047669">
    <property type="entry name" value="LIC13354_fam"/>
    <property type="match status" value="1"/>
</dbReference>
<feature type="compositionally biased region" description="Polar residues" evidence="1">
    <location>
        <begin position="35"/>
        <end position="46"/>
    </location>
</feature>
<evidence type="ECO:0000313" key="3">
    <source>
        <dbReference type="Proteomes" id="UP000006329"/>
    </source>
</evidence>
<evidence type="ECO:0000313" key="2">
    <source>
        <dbReference type="EMBL" id="EKO33678.1"/>
    </source>
</evidence>
<gene>
    <name evidence="2" type="ORF">LEP1GSC179_3201</name>
</gene>
<comment type="caution">
    <text evidence="2">The sequence shown here is derived from an EMBL/GenBank/DDBJ whole genome shotgun (WGS) entry which is preliminary data.</text>
</comment>
<proteinExistence type="predicted"/>
<accession>A0A0E2BE95</accession>
<sequence length="268" mass="30462">MEFAFAYFMRRDGAPKDERRRGSERKYPLEKNPFSLRNGSKSNSYIPNLESVPPSTKKTFRGNNMKLRTSWKLLTATILIVGMANCSQLNEDKHSKDKHVKDKDIKDALLLLGIAIQSFWKIEGTWNYFNGTKDYPGSLFIDNGTVVQGQYTITQTRVTREIKDTGFGASKLIGDIVEIDRSKKAVYVQFTQDSSFSKGKFSWYRWTSKDDYVYICPDLSGVNNQNTLEQAKADNLDSFSDPNNINSGCGLNSGFDPAPWSRLELKKI</sequence>
<organism evidence="2 3">
    <name type="scientific">Leptospira santarosai str. MOR084</name>
    <dbReference type="NCBI Taxonomy" id="1049984"/>
    <lineage>
        <taxon>Bacteria</taxon>
        <taxon>Pseudomonadati</taxon>
        <taxon>Spirochaetota</taxon>
        <taxon>Spirochaetia</taxon>
        <taxon>Leptospirales</taxon>
        <taxon>Leptospiraceae</taxon>
        <taxon>Leptospira</taxon>
    </lineage>
</organism>
<keyword evidence="3" id="KW-1185">Reference proteome</keyword>
<dbReference type="EMBL" id="AHON02000047">
    <property type="protein sequence ID" value="EKO33678.1"/>
    <property type="molecule type" value="Genomic_DNA"/>
</dbReference>
<reference evidence="2" key="1">
    <citation type="submission" date="2012-10" db="EMBL/GenBank/DDBJ databases">
        <authorList>
            <person name="Harkins D.M."/>
            <person name="Durkin A.S."/>
            <person name="Brinkac L.M."/>
            <person name="Haft D.H."/>
            <person name="Selengut J.D."/>
            <person name="Sanka R."/>
            <person name="DePew J."/>
            <person name="Purushe J."/>
            <person name="Matthias M.A."/>
            <person name="Vinetz J.M."/>
            <person name="Sutton G.G."/>
            <person name="Nierman W.C."/>
            <person name="Fouts D.E."/>
        </authorList>
    </citation>
    <scope>NUCLEOTIDE SEQUENCE [LARGE SCALE GENOMIC DNA]</scope>
    <source>
        <strain evidence="2">MOR084</strain>
    </source>
</reference>
<evidence type="ECO:0000256" key="1">
    <source>
        <dbReference type="SAM" id="MobiDB-lite"/>
    </source>
</evidence>
<name>A0A0E2BE95_9LEPT</name>
<dbReference type="Proteomes" id="UP000006329">
    <property type="component" value="Unassembled WGS sequence"/>
</dbReference>
<protein>
    <submittedName>
        <fullName evidence="2">Uncharacterized protein</fullName>
    </submittedName>
</protein>
<feature type="compositionally biased region" description="Basic and acidic residues" evidence="1">
    <location>
        <begin position="14"/>
        <end position="29"/>
    </location>
</feature>
<feature type="region of interest" description="Disordered" evidence="1">
    <location>
        <begin position="14"/>
        <end position="48"/>
    </location>
</feature>
<dbReference type="AlphaFoldDB" id="A0A0E2BE95"/>